<evidence type="ECO:0000259" key="1">
    <source>
        <dbReference type="Pfam" id="PF13391"/>
    </source>
</evidence>
<dbReference type="EMBL" id="JABBWD010000003">
    <property type="protein sequence ID" value="KAG1782507.1"/>
    <property type="molecule type" value="Genomic_DNA"/>
</dbReference>
<protein>
    <recommendedName>
        <fullName evidence="1">HNH nuclease domain-containing protein</fullName>
    </recommendedName>
</protein>
<dbReference type="Pfam" id="PF13391">
    <property type="entry name" value="HNH_2"/>
    <property type="match status" value="1"/>
</dbReference>
<dbReference type="OrthoDB" id="3163863at2759"/>
<organism evidence="2 3">
    <name type="scientific">Suillus placidus</name>
    <dbReference type="NCBI Taxonomy" id="48579"/>
    <lineage>
        <taxon>Eukaryota</taxon>
        <taxon>Fungi</taxon>
        <taxon>Dikarya</taxon>
        <taxon>Basidiomycota</taxon>
        <taxon>Agaricomycotina</taxon>
        <taxon>Agaricomycetes</taxon>
        <taxon>Agaricomycetidae</taxon>
        <taxon>Boletales</taxon>
        <taxon>Suillineae</taxon>
        <taxon>Suillaceae</taxon>
        <taxon>Suillus</taxon>
    </lineage>
</organism>
<keyword evidence="3" id="KW-1185">Reference proteome</keyword>
<comment type="caution">
    <text evidence="2">The sequence shown here is derived from an EMBL/GenBank/DDBJ whole genome shotgun (WGS) entry which is preliminary data.</text>
</comment>
<evidence type="ECO:0000313" key="3">
    <source>
        <dbReference type="Proteomes" id="UP000714275"/>
    </source>
</evidence>
<evidence type="ECO:0000313" key="2">
    <source>
        <dbReference type="EMBL" id="KAG1782507.1"/>
    </source>
</evidence>
<feature type="domain" description="HNH nuclease" evidence="1">
    <location>
        <begin position="201"/>
        <end position="294"/>
    </location>
</feature>
<accession>A0A9P7D824</accession>
<proteinExistence type="predicted"/>
<dbReference type="AlphaFoldDB" id="A0A9P7D824"/>
<gene>
    <name evidence="2" type="ORF">EV702DRAFT_1065002</name>
</gene>
<name>A0A9P7D824_9AGAM</name>
<sequence>MNVHCAHIVGNASCIQLLFDFYLNSSNMSLDDDTSSASTLALLDDYAFKSDLLTMMSDAWPETNDELKRRAKAILLEMGSTITSVGPHGVSPSDLLDAMMEGSEKAGLSSGVRYAAAAIIVAYQKGKASNSSASELTKLAQDWWLFFLWPFKKALRPSHSPQSDISTPTLRASEVVADTVPATSRGSKFRNLISERQGNKCAVTGTLDTHKGPYPLGTQGREGYLHAAHILRRFIVHEHSGGNRTAGTIDIIKHYTRLPASIMDDLAGIIDNPENGMLLETTLHSYFDNYAWCLHPTDVLHKYTVHWLSPKLGWKNFTEVQFQDHSQTGIQLPDPRFIALHAAVAHVLHLSGAAEVIDKVYDAFFDEDPAVVSGNRASEEDFIIRLSLIGLMTDNHQLPTNPHGMHAH</sequence>
<reference evidence="2" key="1">
    <citation type="journal article" date="2020" name="New Phytol.">
        <title>Comparative genomics reveals dynamic genome evolution in host specialist ectomycorrhizal fungi.</title>
        <authorList>
            <person name="Lofgren L.A."/>
            <person name="Nguyen N.H."/>
            <person name="Vilgalys R."/>
            <person name="Ruytinx J."/>
            <person name="Liao H.L."/>
            <person name="Branco S."/>
            <person name="Kuo A."/>
            <person name="LaButti K."/>
            <person name="Lipzen A."/>
            <person name="Andreopoulos W."/>
            <person name="Pangilinan J."/>
            <person name="Riley R."/>
            <person name="Hundley H."/>
            <person name="Na H."/>
            <person name="Barry K."/>
            <person name="Grigoriev I.V."/>
            <person name="Stajich J.E."/>
            <person name="Kennedy P.G."/>
        </authorList>
    </citation>
    <scope>NUCLEOTIDE SEQUENCE</scope>
    <source>
        <strain evidence="2">DOB743</strain>
    </source>
</reference>
<dbReference type="Proteomes" id="UP000714275">
    <property type="component" value="Unassembled WGS sequence"/>
</dbReference>
<dbReference type="InterPro" id="IPR003615">
    <property type="entry name" value="HNH_nuc"/>
</dbReference>